<dbReference type="PANTHER" id="PTHR13693:SF77">
    <property type="entry name" value="8-AMINO-7-OXONONANOATE SYNTHASE"/>
    <property type="match status" value="1"/>
</dbReference>
<dbReference type="PANTHER" id="PTHR13693">
    <property type="entry name" value="CLASS II AMINOTRANSFERASE/8-AMINO-7-OXONONANOATE SYNTHASE"/>
    <property type="match status" value="1"/>
</dbReference>
<keyword evidence="6" id="KW-0012">Acyltransferase</keyword>
<dbReference type="InterPro" id="IPR004839">
    <property type="entry name" value="Aminotransferase_I/II_large"/>
</dbReference>
<comment type="similarity">
    <text evidence="2">Belongs to the class-II pyridoxal-phosphate-dependent aminotransferase family. BioF subfamily.</text>
</comment>
<evidence type="ECO:0000256" key="4">
    <source>
        <dbReference type="ARBA" id="ARBA00022898"/>
    </source>
</evidence>
<dbReference type="GO" id="GO:0030170">
    <property type="term" value="F:pyridoxal phosphate binding"/>
    <property type="evidence" value="ECO:0007669"/>
    <property type="project" value="InterPro"/>
</dbReference>
<gene>
    <name evidence="6" type="primary">bioF</name>
    <name evidence="6" type="ORF">CRYO30217_01935</name>
</gene>
<dbReference type="Proteomes" id="UP000683507">
    <property type="component" value="Chromosome"/>
</dbReference>
<feature type="domain" description="Aminotransferase class I/classII large" evidence="5">
    <location>
        <begin position="28"/>
        <end position="344"/>
    </location>
</feature>
<accession>A0A916NRY9</accession>
<evidence type="ECO:0000256" key="2">
    <source>
        <dbReference type="ARBA" id="ARBA00010008"/>
    </source>
</evidence>
<dbReference type="InterPro" id="IPR050087">
    <property type="entry name" value="AON_synthase_class-II"/>
</dbReference>
<dbReference type="RefSeq" id="WP_258542137.1">
    <property type="nucleotide sequence ID" value="NZ_OU015584.1"/>
</dbReference>
<protein>
    <submittedName>
        <fullName evidence="6">8-amino-7-oxononanoate synthase</fullName>
        <ecNumber evidence="6">2.3.1.47</ecNumber>
    </submittedName>
</protein>
<dbReference type="EC" id="2.3.1.47" evidence="6"/>
<dbReference type="EMBL" id="OU015584">
    <property type="protein sequence ID" value="CAG5082500.1"/>
    <property type="molecule type" value="Genomic_DNA"/>
</dbReference>
<organism evidence="6 7">
    <name type="scientific">Parvicella tangerina</name>
    <dbReference type="NCBI Taxonomy" id="2829795"/>
    <lineage>
        <taxon>Bacteria</taxon>
        <taxon>Pseudomonadati</taxon>
        <taxon>Bacteroidota</taxon>
        <taxon>Flavobacteriia</taxon>
        <taxon>Flavobacteriales</taxon>
        <taxon>Parvicellaceae</taxon>
        <taxon>Parvicella</taxon>
    </lineage>
</organism>
<evidence type="ECO:0000256" key="3">
    <source>
        <dbReference type="ARBA" id="ARBA00022679"/>
    </source>
</evidence>
<dbReference type="InterPro" id="IPR015421">
    <property type="entry name" value="PyrdxlP-dep_Trfase_major"/>
</dbReference>
<evidence type="ECO:0000313" key="7">
    <source>
        <dbReference type="Proteomes" id="UP000683507"/>
    </source>
</evidence>
<dbReference type="GO" id="GO:0008710">
    <property type="term" value="F:8-amino-7-oxononanoate synthase activity"/>
    <property type="evidence" value="ECO:0007669"/>
    <property type="project" value="UniProtKB-EC"/>
</dbReference>
<dbReference type="GO" id="GO:0009102">
    <property type="term" value="P:biotin biosynthetic process"/>
    <property type="evidence" value="ECO:0007669"/>
    <property type="project" value="TreeGrafter"/>
</dbReference>
<comment type="cofactor">
    <cofactor evidence="1">
        <name>pyridoxal 5'-phosphate</name>
        <dbReference type="ChEBI" id="CHEBI:597326"/>
    </cofactor>
</comment>
<evidence type="ECO:0000313" key="6">
    <source>
        <dbReference type="EMBL" id="CAG5082500.1"/>
    </source>
</evidence>
<dbReference type="KEGG" id="ptan:CRYO30217_01935"/>
<dbReference type="Pfam" id="PF00155">
    <property type="entry name" value="Aminotran_1_2"/>
    <property type="match status" value="1"/>
</dbReference>
<name>A0A916NRY9_9FLAO</name>
<dbReference type="InterPro" id="IPR015424">
    <property type="entry name" value="PyrdxlP-dep_Trfase"/>
</dbReference>
<evidence type="ECO:0000256" key="1">
    <source>
        <dbReference type="ARBA" id="ARBA00001933"/>
    </source>
</evidence>
<proteinExistence type="inferred from homology"/>
<reference evidence="6" key="1">
    <citation type="submission" date="2021-04" db="EMBL/GenBank/DDBJ databases">
        <authorList>
            <person name="Rodrigo-Torres L."/>
            <person name="Arahal R. D."/>
            <person name="Lucena T."/>
        </authorList>
    </citation>
    <scope>NUCLEOTIDE SEQUENCE</scope>
    <source>
        <strain evidence="6">AS29M-1</strain>
    </source>
</reference>
<dbReference type="Gene3D" id="3.90.1150.10">
    <property type="entry name" value="Aspartate Aminotransferase, domain 1"/>
    <property type="match status" value="1"/>
</dbReference>
<sequence length="366" mass="40866">MSLEKRIAKKLADRKAENTLRSLELTADLVDFSSNDYLGLGKNNVLIDPVDSGSTGSRLLSGNYHAIEQLEKRVARITKAETSLIYSSGYAANVGLLSSLPQRGDVIFYDELVHASIRDGIRLSHAKAYSFVHNDLRDLKDKLEKWSGDNQVFVVVESVYSMDGDDVGIQEIRSAQEKYRFNLLIDEAHSFGLSKEDPFQQELASIATARVITFGKALGADGAAVLCSDLIRNYLINFSRSFIYSTAPSPHKIALINEQLNSWEDRPELNKNAQRLKATFRQYLSSHFQLLGGEYGNIVSLILGDIDKAKSYAKRLQKGGYDVRAILSPTVPKGSERLRICFHDFNTQKEVEGLISLLLQIKKEEG</sequence>
<keyword evidence="3 6" id="KW-0808">Transferase</keyword>
<dbReference type="InterPro" id="IPR015422">
    <property type="entry name" value="PyrdxlP-dep_Trfase_small"/>
</dbReference>
<dbReference type="SUPFAM" id="SSF53383">
    <property type="entry name" value="PLP-dependent transferases"/>
    <property type="match status" value="1"/>
</dbReference>
<keyword evidence="4" id="KW-0663">Pyridoxal phosphate</keyword>
<keyword evidence="7" id="KW-1185">Reference proteome</keyword>
<dbReference type="Gene3D" id="3.40.640.10">
    <property type="entry name" value="Type I PLP-dependent aspartate aminotransferase-like (Major domain)"/>
    <property type="match status" value="1"/>
</dbReference>
<dbReference type="AlphaFoldDB" id="A0A916NRY9"/>
<evidence type="ECO:0000259" key="5">
    <source>
        <dbReference type="Pfam" id="PF00155"/>
    </source>
</evidence>